<reference evidence="1 2" key="1">
    <citation type="submission" date="2015-08" db="EMBL/GenBank/DDBJ databases">
        <title>Next Generation Sequencing and Analysis of the Genome of Puccinia sorghi L Schw, the Causal Agent of Maize Common Rust.</title>
        <authorList>
            <person name="Rochi L."/>
            <person name="Burguener G."/>
            <person name="Darino M."/>
            <person name="Turjanski A."/>
            <person name="Kreff E."/>
            <person name="Dieguez M.J."/>
            <person name="Sacco F."/>
        </authorList>
    </citation>
    <scope>NUCLEOTIDE SEQUENCE [LARGE SCALE GENOMIC DNA]</scope>
    <source>
        <strain evidence="1 2">RO10H11247</strain>
    </source>
</reference>
<proteinExistence type="predicted"/>
<accession>A0A0L6UL96</accession>
<dbReference type="Proteomes" id="UP000037035">
    <property type="component" value="Unassembled WGS sequence"/>
</dbReference>
<dbReference type="AlphaFoldDB" id="A0A0L6UL96"/>
<dbReference type="EMBL" id="LAVV01010440">
    <property type="protein sequence ID" value="KNZ49037.1"/>
    <property type="molecule type" value="Genomic_DNA"/>
</dbReference>
<evidence type="ECO:0000313" key="2">
    <source>
        <dbReference type="Proteomes" id="UP000037035"/>
    </source>
</evidence>
<comment type="caution">
    <text evidence="1">The sequence shown here is derived from an EMBL/GenBank/DDBJ whole genome shotgun (WGS) entry which is preliminary data.</text>
</comment>
<gene>
    <name evidence="1" type="ORF">VP01_5248g1</name>
</gene>
<sequence length="326" mass="36071">DFRNSIPNTYKTIPSDKLTLSVNNPEVLIRTRNAEQRRLVKIAKASAATEEIPVDSVPASHFCAPPEAPSPFLTFLLTFNTPNGSQVRQAIYQKTGFPTIGGPTSQHSPVLGGPTGVCQARNLQPHHLSHGPVYCGPFQAVEPFLNWIKQLKVLFETKGAVLDKEKLRVTGGFQEKEHSCILHLQCLHPHHFLLEVIPLKSLGLGLLKMGDTESFGRAPSEAVTFGFILDLKMKQQVFTFDKNLPQQALIRARIPAMMIMSPLQEGLCKHTWCIPRARPRVSGDSGQISKTSCSIQGYQQRNAVSPSPTVKKQRCCENYPGEEAEL</sequence>
<organism evidence="1 2">
    <name type="scientific">Puccinia sorghi</name>
    <dbReference type="NCBI Taxonomy" id="27349"/>
    <lineage>
        <taxon>Eukaryota</taxon>
        <taxon>Fungi</taxon>
        <taxon>Dikarya</taxon>
        <taxon>Basidiomycota</taxon>
        <taxon>Pucciniomycotina</taxon>
        <taxon>Pucciniomycetes</taxon>
        <taxon>Pucciniales</taxon>
        <taxon>Pucciniaceae</taxon>
        <taxon>Puccinia</taxon>
    </lineage>
</organism>
<name>A0A0L6UL96_9BASI</name>
<keyword evidence="2" id="KW-1185">Reference proteome</keyword>
<dbReference type="VEuPathDB" id="FungiDB:VP01_5248g1"/>
<evidence type="ECO:0000313" key="1">
    <source>
        <dbReference type="EMBL" id="KNZ49037.1"/>
    </source>
</evidence>
<protein>
    <submittedName>
        <fullName evidence="1">Uncharacterized protein</fullName>
    </submittedName>
</protein>
<feature type="non-terminal residue" evidence="1">
    <location>
        <position position="1"/>
    </location>
</feature>